<dbReference type="SMART" id="SM00440">
    <property type="entry name" value="ZnF_C2C2"/>
    <property type="match status" value="1"/>
</dbReference>
<feature type="domain" description="TFIIS-type" evidence="13">
    <location>
        <begin position="90"/>
        <end position="130"/>
    </location>
</feature>
<dbReference type="CDD" id="cd10508">
    <property type="entry name" value="Zn-ribbon_RPB9"/>
    <property type="match status" value="1"/>
</dbReference>
<dbReference type="Pfam" id="PF02150">
    <property type="entry name" value="Zn_ribbon_RPB9"/>
    <property type="match status" value="1"/>
</dbReference>
<keyword evidence="8 12" id="KW-0804">Transcription</keyword>
<dbReference type="Proteomes" id="UP001172155">
    <property type="component" value="Unassembled WGS sequence"/>
</dbReference>
<reference evidence="14" key="1">
    <citation type="submission" date="2023-06" db="EMBL/GenBank/DDBJ databases">
        <title>Genome-scale phylogeny and comparative genomics of the fungal order Sordariales.</title>
        <authorList>
            <consortium name="Lawrence Berkeley National Laboratory"/>
            <person name="Hensen N."/>
            <person name="Bonometti L."/>
            <person name="Westerberg I."/>
            <person name="Brannstrom I.O."/>
            <person name="Guillou S."/>
            <person name="Cros-Aarteil S."/>
            <person name="Calhoun S."/>
            <person name="Haridas S."/>
            <person name="Kuo A."/>
            <person name="Mondo S."/>
            <person name="Pangilinan J."/>
            <person name="Riley R."/>
            <person name="LaButti K."/>
            <person name="Andreopoulos B."/>
            <person name="Lipzen A."/>
            <person name="Chen C."/>
            <person name="Yanf M."/>
            <person name="Daum C."/>
            <person name="Ng V."/>
            <person name="Clum A."/>
            <person name="Steindorff A."/>
            <person name="Ohm R."/>
            <person name="Martin F."/>
            <person name="Silar P."/>
            <person name="Natvig D."/>
            <person name="Lalanne C."/>
            <person name="Gautier V."/>
            <person name="Ament-velasquez S.L."/>
            <person name="Kruys A."/>
            <person name="Hutchinson M.I."/>
            <person name="Powell A.J."/>
            <person name="Barry K."/>
            <person name="Miller A.N."/>
            <person name="Grigoriev I.V."/>
            <person name="Debuchy R."/>
            <person name="Gladieux P."/>
            <person name="Thoren M.H."/>
            <person name="Johannesson H."/>
        </authorList>
    </citation>
    <scope>NUCLEOTIDE SEQUENCE</scope>
    <source>
        <strain evidence="14">SMH3187-1</strain>
    </source>
</reference>
<dbReference type="SUPFAM" id="SSF57783">
    <property type="entry name" value="Zinc beta-ribbon"/>
    <property type="match status" value="2"/>
</dbReference>
<comment type="subcellular location">
    <subcellularLocation>
        <location evidence="1">Nucleus</location>
        <location evidence="1">Nucleolus</location>
    </subcellularLocation>
</comment>
<dbReference type="InterPro" id="IPR001529">
    <property type="entry name" value="Zn_ribbon_RPB9"/>
</dbReference>
<evidence type="ECO:0000256" key="5">
    <source>
        <dbReference type="ARBA" id="ARBA00022723"/>
    </source>
</evidence>
<keyword evidence="4 12" id="KW-0240">DNA-directed RNA polymerase</keyword>
<dbReference type="SMART" id="SM00661">
    <property type="entry name" value="RPOL9"/>
    <property type="match status" value="1"/>
</dbReference>
<dbReference type="AlphaFoldDB" id="A0AA40BQZ1"/>
<dbReference type="GO" id="GO:0003676">
    <property type="term" value="F:nucleic acid binding"/>
    <property type="evidence" value="ECO:0007669"/>
    <property type="project" value="InterPro"/>
</dbReference>
<dbReference type="GO" id="GO:0005730">
    <property type="term" value="C:nucleolus"/>
    <property type="evidence" value="ECO:0007669"/>
    <property type="project" value="UniProtKB-SubCell"/>
</dbReference>
<name>A0AA40BQZ1_9PEZI</name>
<dbReference type="PROSITE" id="PS51133">
    <property type="entry name" value="ZF_TFIIS_2"/>
    <property type="match status" value="1"/>
</dbReference>
<evidence type="ECO:0000256" key="4">
    <source>
        <dbReference type="ARBA" id="ARBA00022478"/>
    </source>
</evidence>
<keyword evidence="5 12" id="KW-0479">Metal-binding</keyword>
<dbReference type="InterPro" id="IPR001222">
    <property type="entry name" value="Znf_TFIIS"/>
</dbReference>
<keyword evidence="9" id="KW-0539">Nucleus</keyword>
<dbReference type="PANTHER" id="PTHR11239:SF1">
    <property type="entry name" value="DNA-DIRECTED RNA POLYMERASE II SUBUNIT RPB9"/>
    <property type="match status" value="1"/>
</dbReference>
<dbReference type="EMBL" id="JAUKUD010000007">
    <property type="protein sequence ID" value="KAK0738790.1"/>
    <property type="molecule type" value="Genomic_DNA"/>
</dbReference>
<dbReference type="Pfam" id="PF01096">
    <property type="entry name" value="Zn_ribbon_TFIIS"/>
    <property type="match status" value="1"/>
</dbReference>
<dbReference type="GO" id="GO:0001193">
    <property type="term" value="P:maintenance of transcriptional fidelity during transcription elongation by RNA polymerase II"/>
    <property type="evidence" value="ECO:0007669"/>
    <property type="project" value="TreeGrafter"/>
</dbReference>
<evidence type="ECO:0000259" key="13">
    <source>
        <dbReference type="PROSITE" id="PS51133"/>
    </source>
</evidence>
<dbReference type="Gene3D" id="2.20.25.10">
    <property type="match status" value="2"/>
</dbReference>
<dbReference type="FunFam" id="2.20.25.10:FF:000008">
    <property type="entry name" value="DNA-directed RNA polymerase II subunit RPB9"/>
    <property type="match status" value="1"/>
</dbReference>
<dbReference type="InterPro" id="IPR034012">
    <property type="entry name" value="Zn_ribbon_RPB9_C"/>
</dbReference>
<accession>A0AA40BQZ1</accession>
<dbReference type="FunFam" id="2.20.25.10:FF:000016">
    <property type="entry name" value="DNA-directed RNA polymerase II subunit RPB9"/>
    <property type="match status" value="1"/>
</dbReference>
<comment type="subunit">
    <text evidence="2">Component of the RNA polymerase II (Pol II) complex consisting of 12 subunits.</text>
</comment>
<keyword evidence="7" id="KW-0862">Zinc</keyword>
<evidence type="ECO:0000256" key="9">
    <source>
        <dbReference type="ARBA" id="ARBA00023242"/>
    </source>
</evidence>
<dbReference type="GO" id="GO:0003899">
    <property type="term" value="F:DNA-directed RNA polymerase activity"/>
    <property type="evidence" value="ECO:0007669"/>
    <property type="project" value="InterPro"/>
</dbReference>
<proteinExistence type="inferred from homology"/>
<evidence type="ECO:0000256" key="3">
    <source>
        <dbReference type="ARBA" id="ARBA00015926"/>
    </source>
</evidence>
<evidence type="ECO:0000256" key="12">
    <source>
        <dbReference type="RuleBase" id="RU003474"/>
    </source>
</evidence>
<dbReference type="GO" id="GO:0008270">
    <property type="term" value="F:zinc ion binding"/>
    <property type="evidence" value="ECO:0007669"/>
    <property type="project" value="UniProtKB-KW"/>
</dbReference>
<evidence type="ECO:0000256" key="8">
    <source>
        <dbReference type="ARBA" id="ARBA00023163"/>
    </source>
</evidence>
<comment type="caution">
    <text evidence="14">The sequence shown here is derived from an EMBL/GenBank/DDBJ whole genome shotgun (WGS) entry which is preliminary data.</text>
</comment>
<evidence type="ECO:0000256" key="2">
    <source>
        <dbReference type="ARBA" id="ARBA00011730"/>
    </source>
</evidence>
<evidence type="ECO:0000256" key="11">
    <source>
        <dbReference type="PROSITE-ProRule" id="PRU00472"/>
    </source>
</evidence>
<evidence type="ECO:0000256" key="6">
    <source>
        <dbReference type="ARBA" id="ARBA00022771"/>
    </source>
</evidence>
<evidence type="ECO:0000256" key="7">
    <source>
        <dbReference type="ARBA" id="ARBA00022833"/>
    </source>
</evidence>
<evidence type="ECO:0000313" key="15">
    <source>
        <dbReference type="Proteomes" id="UP001172155"/>
    </source>
</evidence>
<evidence type="ECO:0000313" key="14">
    <source>
        <dbReference type="EMBL" id="KAK0738790.1"/>
    </source>
</evidence>
<gene>
    <name evidence="14" type="ORF">B0T18DRAFT_335061</name>
</gene>
<protein>
    <recommendedName>
        <fullName evidence="3">DNA-directed RNA polymerase II subunit RPB9</fullName>
    </recommendedName>
    <alternativeName>
        <fullName evidence="10">DNA-directed RNA polymerase II subunit 9</fullName>
    </alternativeName>
</protein>
<keyword evidence="6 11" id="KW-0863">Zinc-finger</keyword>
<dbReference type="GO" id="GO:0005665">
    <property type="term" value="C:RNA polymerase II, core complex"/>
    <property type="evidence" value="ECO:0007669"/>
    <property type="project" value="TreeGrafter"/>
</dbReference>
<evidence type="ECO:0000256" key="1">
    <source>
        <dbReference type="ARBA" id="ARBA00004604"/>
    </source>
</evidence>
<organism evidence="14 15">
    <name type="scientific">Schizothecium vesticola</name>
    <dbReference type="NCBI Taxonomy" id="314040"/>
    <lineage>
        <taxon>Eukaryota</taxon>
        <taxon>Fungi</taxon>
        <taxon>Dikarya</taxon>
        <taxon>Ascomycota</taxon>
        <taxon>Pezizomycotina</taxon>
        <taxon>Sordariomycetes</taxon>
        <taxon>Sordariomycetidae</taxon>
        <taxon>Sordariales</taxon>
        <taxon>Schizotheciaceae</taxon>
        <taxon>Schizothecium</taxon>
    </lineage>
</organism>
<dbReference type="GO" id="GO:0006367">
    <property type="term" value="P:transcription initiation at RNA polymerase II promoter"/>
    <property type="evidence" value="ECO:0007669"/>
    <property type="project" value="TreeGrafter"/>
</dbReference>
<keyword evidence="15" id="KW-1185">Reference proteome</keyword>
<comment type="similarity">
    <text evidence="12">Belongs to the archaeal rpoM/eukaryotic RPA12/RPB9/RPC11 RNA polymerase family.</text>
</comment>
<sequence length="142" mass="15719">MSSPAPSLAGAGLAKKKLEPIPFKFCPECSNMLYPKEDVSRRKLMWVCRTCQFSEDATSTCVYRNILNNSAGETAGVTQDVTSDPTLPRSDVPCPVCEHPKCVSFQSQQRNALTGMKLFYVCCDCSNIFQLPDKPRDQTEGN</sequence>
<dbReference type="PANTHER" id="PTHR11239">
    <property type="entry name" value="DNA-DIRECTED RNA POLYMERASE"/>
    <property type="match status" value="1"/>
</dbReference>
<evidence type="ECO:0000256" key="10">
    <source>
        <dbReference type="ARBA" id="ARBA00042129"/>
    </source>
</evidence>
<dbReference type="InterPro" id="IPR012164">
    <property type="entry name" value="Rpa12/Rpb9/Rpc10/TFS"/>
</dbReference>
<dbReference type="GO" id="GO:0006283">
    <property type="term" value="P:transcription-coupled nucleotide-excision repair"/>
    <property type="evidence" value="ECO:0007669"/>
    <property type="project" value="TreeGrafter"/>
</dbReference>